<protein>
    <recommendedName>
        <fullName evidence="4">Lipoprotein</fullName>
    </recommendedName>
</protein>
<accession>A0ABR5J796</accession>
<keyword evidence="3" id="KW-1185">Reference proteome</keyword>
<feature type="compositionally biased region" description="Low complexity" evidence="1">
    <location>
        <begin position="104"/>
        <end position="146"/>
    </location>
</feature>
<dbReference type="PROSITE" id="PS51257">
    <property type="entry name" value="PROKAR_LIPOPROTEIN"/>
    <property type="match status" value="1"/>
</dbReference>
<organism evidence="2 3">
    <name type="scientific">Streptomyces varsoviensis</name>
    <dbReference type="NCBI Taxonomy" id="67373"/>
    <lineage>
        <taxon>Bacteria</taxon>
        <taxon>Bacillati</taxon>
        <taxon>Actinomycetota</taxon>
        <taxon>Actinomycetes</taxon>
        <taxon>Kitasatosporales</taxon>
        <taxon>Streptomycetaceae</taxon>
        <taxon>Streptomyces</taxon>
    </lineage>
</organism>
<dbReference type="Proteomes" id="UP000037020">
    <property type="component" value="Unassembled WGS sequence"/>
</dbReference>
<dbReference type="InterPro" id="IPR006311">
    <property type="entry name" value="TAT_signal"/>
</dbReference>
<reference evidence="2 3" key="1">
    <citation type="submission" date="2015-07" db="EMBL/GenBank/DDBJ databases">
        <authorList>
            <person name="Ju K.-S."/>
            <person name="Doroghazi J.R."/>
            <person name="Metcalf W.W."/>
        </authorList>
    </citation>
    <scope>NUCLEOTIDE SEQUENCE [LARGE SCALE GENOMIC DNA]</scope>
    <source>
        <strain evidence="2 3">NRRL B-3589</strain>
    </source>
</reference>
<evidence type="ECO:0008006" key="4">
    <source>
        <dbReference type="Google" id="ProtNLM"/>
    </source>
</evidence>
<evidence type="ECO:0000313" key="3">
    <source>
        <dbReference type="Proteomes" id="UP000037020"/>
    </source>
</evidence>
<proteinExistence type="predicted"/>
<evidence type="ECO:0000313" key="2">
    <source>
        <dbReference type="EMBL" id="KOG89333.1"/>
    </source>
</evidence>
<evidence type="ECO:0000256" key="1">
    <source>
        <dbReference type="SAM" id="MobiDB-lite"/>
    </source>
</evidence>
<sequence length="203" mass="20020">MPLTTTRRGPADPHRRSVLTGAAALGAAALLAGCSAHQDGAEGDKRAAAGARLRARAARDSTALLERYEATLAAHAGLAGRLAPLRSEVALHARAFGAREKRATGSSTPSASSSASTSPASPSPSSASPSTVSSSSASSASPTAGTDVPRDEKGALGALADAERRTADAHLAALADAPPELARLLASVAAAGAAHVYLLTEGS</sequence>
<gene>
    <name evidence="2" type="ORF">ADK38_14875</name>
</gene>
<feature type="region of interest" description="Disordered" evidence="1">
    <location>
        <begin position="99"/>
        <end position="161"/>
    </location>
</feature>
<name>A0ABR5J796_9ACTN</name>
<comment type="caution">
    <text evidence="2">The sequence shown here is derived from an EMBL/GenBank/DDBJ whole genome shotgun (WGS) entry which is preliminary data.</text>
</comment>
<dbReference type="PROSITE" id="PS51318">
    <property type="entry name" value="TAT"/>
    <property type="match status" value="1"/>
</dbReference>
<dbReference type="EMBL" id="LGUT01001248">
    <property type="protein sequence ID" value="KOG89333.1"/>
    <property type="molecule type" value="Genomic_DNA"/>
</dbReference>